<dbReference type="EMBL" id="MU826840">
    <property type="protein sequence ID" value="KAJ7371900.1"/>
    <property type="molecule type" value="Genomic_DNA"/>
</dbReference>
<evidence type="ECO:0000313" key="4">
    <source>
        <dbReference type="Proteomes" id="UP001163046"/>
    </source>
</evidence>
<dbReference type="Gene3D" id="1.10.533.10">
    <property type="entry name" value="Death Domain, Fas"/>
    <property type="match status" value="2"/>
</dbReference>
<evidence type="ECO:0000259" key="2">
    <source>
        <dbReference type="PROSITE" id="PS50209"/>
    </source>
</evidence>
<dbReference type="SUPFAM" id="SSF47986">
    <property type="entry name" value="DEATH domain"/>
    <property type="match status" value="2"/>
</dbReference>
<name>A0A9W9YYS4_9CNID</name>
<dbReference type="GO" id="GO:0042981">
    <property type="term" value="P:regulation of apoptotic process"/>
    <property type="evidence" value="ECO:0007669"/>
    <property type="project" value="InterPro"/>
</dbReference>
<feature type="domain" description="Death" evidence="1">
    <location>
        <begin position="98"/>
        <end position="153"/>
    </location>
</feature>
<dbReference type="PANTHER" id="PTHR15034">
    <property type="entry name" value="DEATH DOMAIN-CONTAINING PROTEIN CRADD"/>
    <property type="match status" value="1"/>
</dbReference>
<comment type="caution">
    <text evidence="3">The sequence shown here is derived from an EMBL/GenBank/DDBJ whole genome shotgun (WGS) entry which is preliminary data.</text>
</comment>
<dbReference type="PROSITE" id="PS50017">
    <property type="entry name" value="DEATH_DOMAIN"/>
    <property type="match status" value="1"/>
</dbReference>
<evidence type="ECO:0000313" key="3">
    <source>
        <dbReference type="EMBL" id="KAJ7371900.1"/>
    </source>
</evidence>
<proteinExistence type="predicted"/>
<sequence length="308" mass="34878">MNVKHRDILRRHWSSLRDGLELKKLLPHLVDVLDVEDVQEVKAEAAPGDRIDKLLEILPMKGPAAFDNFVKALTKIQPYLDAPLIQESVEDLRDRCHELGIALNLKKAEVCNIGVDYTYSREKARAVLWTWMEQKGRDTTIGRLTVAMYKIGKKALQKRCLACGEGGGNEDVGTATDWSVVLDLAVHHFEAIWIDDADVVDIYQRVAQQLVQASRASNGFRLALVQLLTKLAPKNVEHLFGRGAFAGCFDGYPRVLRNRPDIVVVCLDHSHTWSGHPLDSYFIFNHVFTFEAKSPCCERSKCQTSWIW</sequence>
<dbReference type="CDD" id="cd01671">
    <property type="entry name" value="CARD"/>
    <property type="match status" value="1"/>
</dbReference>
<dbReference type="GO" id="GO:0007165">
    <property type="term" value="P:signal transduction"/>
    <property type="evidence" value="ECO:0007669"/>
    <property type="project" value="InterPro"/>
</dbReference>
<organism evidence="3 4">
    <name type="scientific">Desmophyllum pertusum</name>
    <dbReference type="NCBI Taxonomy" id="174260"/>
    <lineage>
        <taxon>Eukaryota</taxon>
        <taxon>Metazoa</taxon>
        <taxon>Cnidaria</taxon>
        <taxon>Anthozoa</taxon>
        <taxon>Hexacorallia</taxon>
        <taxon>Scleractinia</taxon>
        <taxon>Caryophylliina</taxon>
        <taxon>Caryophylliidae</taxon>
        <taxon>Desmophyllum</taxon>
    </lineage>
</organism>
<accession>A0A9W9YYS4</accession>
<gene>
    <name evidence="3" type="ORF">OS493_021997</name>
</gene>
<dbReference type="PANTHER" id="PTHR15034:SF5">
    <property type="entry name" value="DEATH DOMAIN-CONTAINING PROTEIN CRADD"/>
    <property type="match status" value="1"/>
</dbReference>
<dbReference type="GO" id="GO:0070513">
    <property type="term" value="F:death domain binding"/>
    <property type="evidence" value="ECO:0007669"/>
    <property type="project" value="InterPro"/>
</dbReference>
<keyword evidence="4" id="KW-1185">Reference proteome</keyword>
<evidence type="ECO:0008006" key="5">
    <source>
        <dbReference type="Google" id="ProtNLM"/>
    </source>
</evidence>
<dbReference type="PROSITE" id="PS50209">
    <property type="entry name" value="CARD"/>
    <property type="match status" value="1"/>
</dbReference>
<dbReference type="OrthoDB" id="10031931at2759"/>
<evidence type="ECO:0000259" key="1">
    <source>
        <dbReference type="PROSITE" id="PS50017"/>
    </source>
</evidence>
<dbReference type="InterPro" id="IPR011029">
    <property type="entry name" value="DEATH-like_dom_sf"/>
</dbReference>
<dbReference type="CDD" id="cd01670">
    <property type="entry name" value="Death"/>
    <property type="match status" value="1"/>
</dbReference>
<feature type="domain" description="CARD" evidence="2">
    <location>
        <begin position="1"/>
        <end position="88"/>
    </location>
</feature>
<dbReference type="InterPro" id="IPR001315">
    <property type="entry name" value="CARD"/>
</dbReference>
<reference evidence="3" key="1">
    <citation type="submission" date="2023-01" db="EMBL/GenBank/DDBJ databases">
        <title>Genome assembly of the deep-sea coral Lophelia pertusa.</title>
        <authorList>
            <person name="Herrera S."/>
            <person name="Cordes E."/>
        </authorList>
    </citation>
    <scope>NUCLEOTIDE SEQUENCE</scope>
    <source>
        <strain evidence="3">USNM1676648</strain>
        <tissue evidence="3">Polyp</tissue>
    </source>
</reference>
<dbReference type="Proteomes" id="UP001163046">
    <property type="component" value="Unassembled WGS sequence"/>
</dbReference>
<dbReference type="GO" id="GO:0002020">
    <property type="term" value="F:protease binding"/>
    <property type="evidence" value="ECO:0007669"/>
    <property type="project" value="InterPro"/>
</dbReference>
<dbReference type="Pfam" id="PF00619">
    <property type="entry name" value="CARD"/>
    <property type="match status" value="1"/>
</dbReference>
<dbReference type="InterPro" id="IPR037939">
    <property type="entry name" value="CRADD"/>
</dbReference>
<dbReference type="InterPro" id="IPR000488">
    <property type="entry name" value="Death_dom"/>
</dbReference>
<dbReference type="AlphaFoldDB" id="A0A9W9YYS4"/>
<dbReference type="Pfam" id="PF00531">
    <property type="entry name" value="Death"/>
    <property type="match status" value="1"/>
</dbReference>
<protein>
    <recommendedName>
        <fullName evidence="5">Death domain-containing protein</fullName>
    </recommendedName>
</protein>